<dbReference type="AlphaFoldDB" id="A0A1H3H614"/>
<gene>
    <name evidence="2" type="ORF">SAMN04487946_106151</name>
</gene>
<protein>
    <submittedName>
        <fullName evidence="2">Uncharacterized protein</fullName>
    </submittedName>
</protein>
<evidence type="ECO:0000313" key="3">
    <source>
        <dbReference type="Proteomes" id="UP000199170"/>
    </source>
</evidence>
<dbReference type="OrthoDB" id="307042at2157"/>
<dbReference type="RefSeq" id="WP_089767254.1">
    <property type="nucleotide sequence ID" value="NZ_FNPB01000006.1"/>
</dbReference>
<keyword evidence="3" id="KW-1185">Reference proteome</keyword>
<evidence type="ECO:0000313" key="2">
    <source>
        <dbReference type="EMBL" id="SDY10184.1"/>
    </source>
</evidence>
<organism evidence="2 3">
    <name type="scientific">Halobellus clavatus</name>
    <dbReference type="NCBI Taxonomy" id="660517"/>
    <lineage>
        <taxon>Archaea</taxon>
        <taxon>Methanobacteriati</taxon>
        <taxon>Methanobacteriota</taxon>
        <taxon>Stenosarchaea group</taxon>
        <taxon>Halobacteria</taxon>
        <taxon>Halobacteriales</taxon>
        <taxon>Haloferacaceae</taxon>
        <taxon>Halobellus</taxon>
    </lineage>
</organism>
<accession>A0A1H3H614</accession>
<name>A0A1H3H614_9EURY</name>
<evidence type="ECO:0000256" key="1">
    <source>
        <dbReference type="SAM" id="MobiDB-lite"/>
    </source>
</evidence>
<dbReference type="Proteomes" id="UP000199170">
    <property type="component" value="Unassembled WGS sequence"/>
</dbReference>
<reference evidence="3" key="1">
    <citation type="submission" date="2016-10" db="EMBL/GenBank/DDBJ databases">
        <authorList>
            <person name="Varghese N."/>
            <person name="Submissions S."/>
        </authorList>
    </citation>
    <scope>NUCLEOTIDE SEQUENCE [LARGE SCALE GENOMIC DNA]</scope>
    <source>
        <strain evidence="3">CGMCC 1.10118</strain>
    </source>
</reference>
<proteinExistence type="predicted"/>
<sequence>MGERPLRPNQSPAIESTDEGSAQFLADRLCAGFIAHDERDREEAIEAFADVDRRQFAHLDAGEVREAAVAYVDALWEKDAVEDACRVWGEIDPDRVAAADWSAVESAFARRAEVAGIDPRYASASTRGWLEHKTGGDYWTPLQRAQLYELRAALQDPTYPEKPRSGQSGYGPEPARYLLGVELHDTRQWAEARRAMRPYFAFVLEEQPD</sequence>
<dbReference type="EMBL" id="FNPB01000006">
    <property type="protein sequence ID" value="SDY10184.1"/>
    <property type="molecule type" value="Genomic_DNA"/>
</dbReference>
<feature type="region of interest" description="Disordered" evidence="1">
    <location>
        <begin position="1"/>
        <end position="20"/>
    </location>
</feature>